<feature type="compositionally biased region" description="Polar residues" evidence="1">
    <location>
        <begin position="723"/>
        <end position="743"/>
    </location>
</feature>
<reference evidence="3" key="1">
    <citation type="submission" date="2025-08" db="UniProtKB">
        <authorList>
            <consortium name="Ensembl"/>
        </authorList>
    </citation>
    <scope>IDENTIFICATION</scope>
</reference>
<dbReference type="GO" id="GO:0031122">
    <property type="term" value="P:cytoplasmic microtubule organization"/>
    <property type="evidence" value="ECO:0007669"/>
    <property type="project" value="TreeGrafter"/>
</dbReference>
<dbReference type="GO" id="GO:0005813">
    <property type="term" value="C:centrosome"/>
    <property type="evidence" value="ECO:0007669"/>
    <property type="project" value="TreeGrafter"/>
</dbReference>
<dbReference type="InterPro" id="IPR026679">
    <property type="entry name" value="MAP10_C-term"/>
</dbReference>
<feature type="compositionally biased region" description="Basic and acidic residues" evidence="1">
    <location>
        <begin position="148"/>
        <end position="164"/>
    </location>
</feature>
<dbReference type="Proteomes" id="UP000694383">
    <property type="component" value="Unplaced"/>
</dbReference>
<dbReference type="PANTHER" id="PTHR21831:SF2">
    <property type="entry name" value="MICROTUBULE-ASSOCIATED PROTEIN 10"/>
    <property type="match status" value="1"/>
</dbReference>
<feature type="region of interest" description="Disordered" evidence="1">
    <location>
        <begin position="293"/>
        <end position="331"/>
    </location>
</feature>
<feature type="region of interest" description="Disordered" evidence="1">
    <location>
        <begin position="563"/>
        <end position="673"/>
    </location>
</feature>
<dbReference type="GeneTree" id="ENSGT00390000008459"/>
<feature type="region of interest" description="Disordered" evidence="1">
    <location>
        <begin position="458"/>
        <end position="550"/>
    </location>
</feature>
<feature type="compositionally biased region" description="Polar residues" evidence="1">
    <location>
        <begin position="509"/>
        <end position="521"/>
    </location>
</feature>
<evidence type="ECO:0000256" key="1">
    <source>
        <dbReference type="SAM" id="MobiDB-lite"/>
    </source>
</evidence>
<feature type="region of interest" description="Disordered" evidence="1">
    <location>
        <begin position="365"/>
        <end position="435"/>
    </location>
</feature>
<dbReference type="GO" id="GO:0032467">
    <property type="term" value="P:positive regulation of cytokinesis"/>
    <property type="evidence" value="ECO:0007669"/>
    <property type="project" value="TreeGrafter"/>
</dbReference>
<evidence type="ECO:0000313" key="3">
    <source>
        <dbReference type="Ensembl" id="ENSOSIP00000008312.1"/>
    </source>
</evidence>
<feature type="compositionally biased region" description="Low complexity" evidence="1">
    <location>
        <begin position="487"/>
        <end position="497"/>
    </location>
</feature>
<dbReference type="GO" id="GO:0051256">
    <property type="term" value="P:mitotic spindle midzone assembly"/>
    <property type="evidence" value="ECO:0007669"/>
    <property type="project" value="TreeGrafter"/>
</dbReference>
<dbReference type="Pfam" id="PF14924">
    <property type="entry name" value="MAP10_N"/>
    <property type="match status" value="1"/>
</dbReference>
<evidence type="ECO:0000313" key="4">
    <source>
        <dbReference type="Proteomes" id="UP000694383"/>
    </source>
</evidence>
<keyword evidence="4" id="KW-1185">Reference proteome</keyword>
<feature type="region of interest" description="Disordered" evidence="1">
    <location>
        <begin position="148"/>
        <end position="170"/>
    </location>
</feature>
<feature type="domain" description="Microtubule-associated protein 10 C-terminal" evidence="2">
    <location>
        <begin position="312"/>
        <end position="495"/>
    </location>
</feature>
<organism evidence="3 4">
    <name type="scientific">Oryzias sinensis</name>
    <name type="common">Chinese medaka</name>
    <dbReference type="NCBI Taxonomy" id="183150"/>
    <lineage>
        <taxon>Eukaryota</taxon>
        <taxon>Metazoa</taxon>
        <taxon>Chordata</taxon>
        <taxon>Craniata</taxon>
        <taxon>Vertebrata</taxon>
        <taxon>Euteleostomi</taxon>
        <taxon>Actinopterygii</taxon>
        <taxon>Neopterygii</taxon>
        <taxon>Teleostei</taxon>
        <taxon>Neoteleostei</taxon>
        <taxon>Acanthomorphata</taxon>
        <taxon>Ovalentaria</taxon>
        <taxon>Atherinomorphae</taxon>
        <taxon>Beloniformes</taxon>
        <taxon>Adrianichthyidae</taxon>
        <taxon>Oryziinae</taxon>
        <taxon>Oryzias</taxon>
    </lineage>
</organism>
<evidence type="ECO:0000259" key="2">
    <source>
        <dbReference type="Pfam" id="PF14925"/>
    </source>
</evidence>
<dbReference type="Ensembl" id="ENSOSIT00000008863.1">
    <property type="protein sequence ID" value="ENSOSIP00000008312.1"/>
    <property type="gene ID" value="ENSOSIG00000005365.1"/>
</dbReference>
<dbReference type="AlphaFoldDB" id="A0A8C8DIU8"/>
<feature type="compositionally biased region" description="Basic and acidic residues" evidence="1">
    <location>
        <begin position="607"/>
        <end position="616"/>
    </location>
</feature>
<protein>
    <recommendedName>
        <fullName evidence="2">Microtubule-associated protein 10 C-terminal domain-containing protein</fullName>
    </recommendedName>
</protein>
<dbReference type="GO" id="GO:0008017">
    <property type="term" value="F:microtubule binding"/>
    <property type="evidence" value="ECO:0007669"/>
    <property type="project" value="InterPro"/>
</dbReference>
<reference evidence="3" key="2">
    <citation type="submission" date="2025-09" db="UniProtKB">
        <authorList>
            <consortium name="Ensembl"/>
        </authorList>
    </citation>
    <scope>IDENTIFICATION</scope>
</reference>
<dbReference type="InterPro" id="IPR039302">
    <property type="entry name" value="MAP10"/>
</dbReference>
<feature type="compositionally biased region" description="Basic and acidic residues" evidence="1">
    <location>
        <begin position="414"/>
        <end position="428"/>
    </location>
</feature>
<dbReference type="Pfam" id="PF14925">
    <property type="entry name" value="HPHLAWLY"/>
    <property type="match status" value="1"/>
</dbReference>
<feature type="compositionally biased region" description="Basic and acidic residues" evidence="1">
    <location>
        <begin position="202"/>
        <end position="213"/>
    </location>
</feature>
<dbReference type="GO" id="GO:0097431">
    <property type="term" value="C:mitotic spindle pole"/>
    <property type="evidence" value="ECO:0007669"/>
    <property type="project" value="TreeGrafter"/>
</dbReference>
<proteinExistence type="predicted"/>
<feature type="compositionally biased region" description="Polar residues" evidence="1">
    <location>
        <begin position="320"/>
        <end position="331"/>
    </location>
</feature>
<name>A0A8C8DIU8_9TELE</name>
<dbReference type="GO" id="GO:0005881">
    <property type="term" value="C:cytoplasmic microtubule"/>
    <property type="evidence" value="ECO:0007669"/>
    <property type="project" value="TreeGrafter"/>
</dbReference>
<feature type="compositionally biased region" description="Low complexity" evidence="1">
    <location>
        <begin position="748"/>
        <end position="759"/>
    </location>
</feature>
<accession>A0A8C8DIU8</accession>
<feature type="region of interest" description="Disordered" evidence="1">
    <location>
        <begin position="202"/>
        <end position="256"/>
    </location>
</feature>
<dbReference type="GO" id="GO:1990023">
    <property type="term" value="C:mitotic spindle midzone"/>
    <property type="evidence" value="ECO:0007669"/>
    <property type="project" value="TreeGrafter"/>
</dbReference>
<feature type="region of interest" description="Disordered" evidence="1">
    <location>
        <begin position="718"/>
        <end position="770"/>
    </location>
</feature>
<feature type="compositionally biased region" description="Basic and acidic residues" evidence="1">
    <location>
        <begin position="563"/>
        <end position="582"/>
    </location>
</feature>
<dbReference type="GO" id="GO:0030496">
    <property type="term" value="C:midbody"/>
    <property type="evidence" value="ECO:0007669"/>
    <property type="project" value="TreeGrafter"/>
</dbReference>
<feature type="compositionally biased region" description="Basic and acidic residues" evidence="1">
    <location>
        <begin position="242"/>
        <end position="252"/>
    </location>
</feature>
<dbReference type="PANTHER" id="PTHR21831">
    <property type="entry name" value="MICROTUBULE-ASSOCIATED PROTEIN 10"/>
    <property type="match status" value="1"/>
</dbReference>
<sequence>MKLLKAFSRISGASFVSPRSFFVDRMSDDAAESLLLLELLVENIQLEGRCKASRELALRVTVLDFPTLLIRQPRQSAHAQKGDPKVLIYVFNRGKSCFFKMNLRPLLVRLTGSPLHALVLDVTEEKPRSLGSCLLSLAEAMSRVWQDVTERGSSRPSSHGERRLLGISDPSGEKVGTISLSYKLAYLGAGLLPHIPETRVQEGTGQDHVRGERIPAGPPACEEEHPPTDPPNQTEGDPNTCDEDKNAKRGDSSEEDFTLVCPPQLYYCSAAHENPKKEDHILDFDALMLDDSASENEDEGCESAPPQGLPERAVAVGPQASRSQTASGGTQNALREALQQLPLLNALVAELSQLFGEGSHQASSVYRGQASSAGHRKASQELHRPLHTCRQPSSSRLIHPQPPPSSSKPHTMVKRKDSQEEIFHENRSCNRSHRKNLVYGTTKTFNLRLKQISPIKGKRRECMEAKSQTASRTAKGKLRSYETIPRSSQGKSLSSLSINENPEVRRLTRNSALQETSTVRQKAQGGGGGMEQGRHTPGISEKAPRSPEDLTCIPILSTETDRLPCSKDEHQHHSKSDQSESDRDQDETQSSKSSRRCSTKFSFSDASSHEGEKVEYADDFDSLASSDACSPDPWSGPEPSRVKTPRSPDTNHSESTSEGRSAPLPVPVRAPGSSHRTLMETHIILPRTHYSALSFSSDEDGNGPSSSQTILSRKQMLTRKNQEATVSVESSVTISGEKSSKPIQSVAEVSSESISSFSGQEEEELQDEVGSLDFRKESLHISKLVASKLPGYTM</sequence>